<keyword evidence="1" id="KW-1133">Transmembrane helix</keyword>
<name>C9MQL1_9BACT</name>
<feature type="transmembrane region" description="Helical" evidence="1">
    <location>
        <begin position="22"/>
        <end position="42"/>
    </location>
</feature>
<dbReference type="STRING" id="649761.HMPREF0973_01911"/>
<sequence>MPFYITFAPINNAKIKKMLGTLLYSLLIIAIAMLLLGVRVILKKNGSFQSQHISDNAYLKEKGIRCVIDQDKEARAKNKAY</sequence>
<evidence type="ECO:0000256" key="1">
    <source>
        <dbReference type="SAM" id="Phobius"/>
    </source>
</evidence>
<dbReference type="HOGENOM" id="CLU_186884_0_0_10"/>
<evidence type="ECO:0000313" key="2">
    <source>
        <dbReference type="EMBL" id="EEX18126.1"/>
    </source>
</evidence>
<proteinExistence type="predicted"/>
<evidence type="ECO:0000313" key="3">
    <source>
        <dbReference type="Proteomes" id="UP000003327"/>
    </source>
</evidence>
<keyword evidence="1" id="KW-0812">Transmembrane</keyword>
<dbReference type="EMBL" id="ACVA01000047">
    <property type="protein sequence ID" value="EEX18126.1"/>
    <property type="molecule type" value="Genomic_DNA"/>
</dbReference>
<organism evidence="2 3">
    <name type="scientific">Prevotella veroralis F0319</name>
    <dbReference type="NCBI Taxonomy" id="649761"/>
    <lineage>
        <taxon>Bacteria</taxon>
        <taxon>Pseudomonadati</taxon>
        <taxon>Bacteroidota</taxon>
        <taxon>Bacteroidia</taxon>
        <taxon>Bacteroidales</taxon>
        <taxon>Prevotellaceae</taxon>
        <taxon>Prevotella</taxon>
    </lineage>
</organism>
<keyword evidence="3" id="KW-1185">Reference proteome</keyword>
<comment type="caution">
    <text evidence="2">The sequence shown here is derived from an EMBL/GenBank/DDBJ whole genome shotgun (WGS) entry which is preliminary data.</text>
</comment>
<keyword evidence="1" id="KW-0472">Membrane</keyword>
<reference evidence="2 3" key="1">
    <citation type="submission" date="2009-09" db="EMBL/GenBank/DDBJ databases">
        <authorList>
            <person name="Weinstock G."/>
            <person name="Sodergren E."/>
            <person name="Clifton S."/>
            <person name="Fulton L."/>
            <person name="Fulton B."/>
            <person name="Courtney L."/>
            <person name="Fronick C."/>
            <person name="Harrison M."/>
            <person name="Strong C."/>
            <person name="Farmer C."/>
            <person name="Delahaunty K."/>
            <person name="Markovic C."/>
            <person name="Hall O."/>
            <person name="Minx P."/>
            <person name="Tomlinson C."/>
            <person name="Mitreva M."/>
            <person name="Nelson J."/>
            <person name="Hou S."/>
            <person name="Wollam A."/>
            <person name="Pepin K.H."/>
            <person name="Johnson M."/>
            <person name="Bhonagiri V."/>
            <person name="Nash W.E."/>
            <person name="Warren W."/>
            <person name="Chinwalla A."/>
            <person name="Mardis E.R."/>
            <person name="Wilson R.K."/>
        </authorList>
    </citation>
    <scope>NUCLEOTIDE SEQUENCE [LARGE SCALE GENOMIC DNA]</scope>
    <source>
        <strain evidence="2 3">F0319</strain>
    </source>
</reference>
<dbReference type="AlphaFoldDB" id="C9MQL1"/>
<protein>
    <submittedName>
        <fullName evidence="2">Uncharacterized protein</fullName>
    </submittedName>
</protein>
<gene>
    <name evidence="2" type="ORF">HMPREF0973_01911</name>
</gene>
<accession>C9MQL1</accession>
<dbReference type="Proteomes" id="UP000003327">
    <property type="component" value="Unassembled WGS sequence"/>
</dbReference>